<dbReference type="InterPro" id="IPR052895">
    <property type="entry name" value="HetReg/Transcr_Mod"/>
</dbReference>
<dbReference type="AlphaFoldDB" id="A0A9W4UKL2"/>
<dbReference type="OrthoDB" id="5386682at2759"/>
<evidence type="ECO:0000313" key="2">
    <source>
        <dbReference type="EMBL" id="CAI6337710.1"/>
    </source>
</evidence>
<sequence>MSSIYETLPSINSIRLLYLGPIIEGNLTYSLVVVDSYQAGPEYHALSYCWGDPHDTLNSLCNGESFSITRSLHDALSCLSRKGISQPIWADAVCMNQSDLHERNQQVSIMRQIYERAARVSIWIGRESYHDMEMAINLISRIGQAACQALHKSSISSHPNQECDRSHVVSKIIFPSLPPMKDSEWVIQEVRESQDIHFLREEENLAWDHVGMAAKWVFFARSIDIQWTRNRFESYSGFTNASFMWNQTKKTRREAPFPALLNCIRHFQATDTRDRVFALLQYPIIHIKHNEQGQDDMFQYPMFSNTAPATHLKLQADYKMTTGEVYRLVALESIQCYGNLEVLTYAWQPRSGQDLYPSWIPRWNPVNSQGHWTNLLPFLYDAAKDTTPVLQPTIQKNIISLQGLNLGCIIEKSTVLRFQDQQAYLPGEHQDIKCSLLEMSTMITQDRWQEDIDLEDAAERGSKAIEVQFADFCTYALNLMDELQQDSYLPVYSTWCNICGHDIVPSHTAILELPTQYKCYDYTSDLEMCTSCYEDGKHCPCTKRPTKTGTTTSLWLPYTAKVMEILRNHANGNGRRFLRTAMVMMRDRAFFYASHRWKSVGYQQIEPGDTIAVLFGSRVPFILRKVESEVENGYRLIGDCYIHGLMDGEAIQMWKDGDERAKLENFTLY</sequence>
<dbReference type="Pfam" id="PF06985">
    <property type="entry name" value="HET"/>
    <property type="match status" value="1"/>
</dbReference>
<accession>A0A9W4UKL2</accession>
<dbReference type="EMBL" id="CAOQHR010000007">
    <property type="protein sequence ID" value="CAI6337710.1"/>
    <property type="molecule type" value="Genomic_DNA"/>
</dbReference>
<dbReference type="Pfam" id="PF26639">
    <property type="entry name" value="Het-6_barrel"/>
    <property type="match status" value="1"/>
</dbReference>
<protein>
    <recommendedName>
        <fullName evidence="1">Heterokaryon incompatibility domain-containing protein</fullName>
    </recommendedName>
</protein>
<organism evidence="2 3">
    <name type="scientific">Periconia digitata</name>
    <dbReference type="NCBI Taxonomy" id="1303443"/>
    <lineage>
        <taxon>Eukaryota</taxon>
        <taxon>Fungi</taxon>
        <taxon>Dikarya</taxon>
        <taxon>Ascomycota</taxon>
        <taxon>Pezizomycotina</taxon>
        <taxon>Dothideomycetes</taxon>
        <taxon>Pleosporomycetidae</taxon>
        <taxon>Pleosporales</taxon>
        <taxon>Massarineae</taxon>
        <taxon>Periconiaceae</taxon>
        <taxon>Periconia</taxon>
    </lineage>
</organism>
<evidence type="ECO:0000313" key="3">
    <source>
        <dbReference type="Proteomes" id="UP001152607"/>
    </source>
</evidence>
<comment type="caution">
    <text evidence="2">The sequence shown here is derived from an EMBL/GenBank/DDBJ whole genome shotgun (WGS) entry which is preliminary data.</text>
</comment>
<dbReference type="Proteomes" id="UP001152607">
    <property type="component" value="Unassembled WGS sequence"/>
</dbReference>
<dbReference type="InterPro" id="IPR010730">
    <property type="entry name" value="HET"/>
</dbReference>
<dbReference type="PANTHER" id="PTHR24148">
    <property type="entry name" value="ANKYRIN REPEAT DOMAIN-CONTAINING PROTEIN 39 HOMOLOG-RELATED"/>
    <property type="match status" value="1"/>
</dbReference>
<dbReference type="PANTHER" id="PTHR24148:SF64">
    <property type="entry name" value="HETEROKARYON INCOMPATIBILITY DOMAIN-CONTAINING PROTEIN"/>
    <property type="match status" value="1"/>
</dbReference>
<feature type="domain" description="Heterokaryon incompatibility" evidence="1">
    <location>
        <begin position="43"/>
        <end position="189"/>
    </location>
</feature>
<gene>
    <name evidence="2" type="ORF">PDIGIT_LOCUS10824</name>
</gene>
<reference evidence="2" key="1">
    <citation type="submission" date="2023-01" db="EMBL/GenBank/DDBJ databases">
        <authorList>
            <person name="Van Ghelder C."/>
            <person name="Rancurel C."/>
        </authorList>
    </citation>
    <scope>NUCLEOTIDE SEQUENCE</scope>
    <source>
        <strain evidence="2">CNCM I-4278</strain>
    </source>
</reference>
<proteinExistence type="predicted"/>
<name>A0A9W4UKL2_9PLEO</name>
<evidence type="ECO:0000259" key="1">
    <source>
        <dbReference type="Pfam" id="PF06985"/>
    </source>
</evidence>
<keyword evidence="3" id="KW-1185">Reference proteome</keyword>